<dbReference type="Pfam" id="PF20577">
    <property type="entry name" value="Phage_ORF5"/>
    <property type="match status" value="1"/>
</dbReference>
<dbReference type="EMBL" id="PP511363">
    <property type="protein sequence ID" value="XCD03482.1"/>
    <property type="molecule type" value="Genomic_DNA"/>
</dbReference>
<proteinExistence type="predicted"/>
<protein>
    <submittedName>
        <fullName evidence="1">Nonstructural protein</fullName>
    </submittedName>
</protein>
<evidence type="ECO:0000313" key="1">
    <source>
        <dbReference type="EMBL" id="XCD03482.1"/>
    </source>
</evidence>
<name>A0AAU8AWH6_9VIRU</name>
<dbReference type="InterPro" id="IPR046781">
    <property type="entry name" value="Phage_ORF5"/>
</dbReference>
<organism evidence="1">
    <name type="scientific">Dulem virus 126</name>
    <dbReference type="NCBI Taxonomy" id="3145603"/>
    <lineage>
        <taxon>Viruses</taxon>
        <taxon>Monodnaviria</taxon>
        <taxon>Sangervirae</taxon>
        <taxon>Phixviricota</taxon>
        <taxon>Malgrandaviricetes</taxon>
        <taxon>Petitvirales</taxon>
        <taxon>Microviridae</taxon>
        <taxon>Microvirus</taxon>
    </lineage>
</organism>
<accession>A0AAU8AWH6</accession>
<reference evidence="1" key="1">
    <citation type="submission" date="2024-03" db="EMBL/GenBank/DDBJ databases">
        <title>Diverse circular DNA viruses in blood, oral, and fecal samples of captive lemurs.</title>
        <authorList>
            <person name="Paietta E.N."/>
            <person name="Kraberger S."/>
            <person name="Lund M.C."/>
            <person name="Custer J.M."/>
            <person name="Vargas K.M."/>
            <person name="Ehmke E.E."/>
            <person name="Yoder A.D."/>
            <person name="Varsani A."/>
        </authorList>
    </citation>
    <scope>NUCLEOTIDE SEQUENCE</scope>
    <source>
        <strain evidence="1">Duke_18_75</strain>
    </source>
</reference>
<sequence>MIYNVYAIDDLKTTYLSPALAASHAAAIRDFKLTYAQPGTPLHDFPEDFRLVLLGTYDNTTGKLTPCDLEVIFDGKNLKVVEDAR</sequence>